<dbReference type="PANTHER" id="PTHR43566:SF2">
    <property type="entry name" value="DUF4143 DOMAIN-CONTAINING PROTEIN"/>
    <property type="match status" value="1"/>
</dbReference>
<dbReference type="AlphaFoldDB" id="A0A414FWF7"/>
<evidence type="ECO:0000313" key="2">
    <source>
        <dbReference type="EMBL" id="RHD55711.1"/>
    </source>
</evidence>
<sequence>MPSVSQPLKQSGYVNRKFDDDLDVLLKSFTIVEIEGVLGCGKTWTALAHAQSATTLGDTKMVLPIIQANPHIALTGVAPHLIDDWTNLPELQELMYRESGRPGSYISVSSHIPQTEDIYVRRHAARGVKVRMRTCTIDELGFSRRDVAWEDIVAGRFSPGSTTLELERTARLICSGGWPAGIGQEDEIARQTAECSVEEAILQVSTVFKKKVPTASAVLTAIADGAGEDTNHPALTKRIEQLGVKPPSRTTLSTYLGILERLCLIERVQGWDAPIRSKSRVRTKPRYFPVDCSVSTSMRQLAANDLLGNAPLFQACLKSMVLHELLCRVDSPASKTPGRVCYYSDADGLEIDFILLFDDGSWAPINVELGEHQVTSSAKRIARLYNKLASNEGSGIRPPAFSAIILGSAAKRSHEKISDSFVFPITDLY</sequence>
<dbReference type="EMBL" id="QSJI01000004">
    <property type="protein sequence ID" value="RHD55711.1"/>
    <property type="molecule type" value="Genomic_DNA"/>
</dbReference>
<proteinExistence type="predicted"/>
<evidence type="ECO:0000259" key="1">
    <source>
        <dbReference type="Pfam" id="PF13635"/>
    </source>
</evidence>
<dbReference type="InterPro" id="IPR025420">
    <property type="entry name" value="DUF4143"/>
</dbReference>
<protein>
    <submittedName>
        <fullName evidence="2">DUF4143 domain-containing protein</fullName>
    </submittedName>
</protein>
<dbReference type="Proteomes" id="UP000286050">
    <property type="component" value="Unassembled WGS sequence"/>
</dbReference>
<accession>A0A414FWF7</accession>
<comment type="caution">
    <text evidence="2">The sequence shown here is derived from an EMBL/GenBank/DDBJ whole genome shotgun (WGS) entry which is preliminary data.</text>
</comment>
<dbReference type="PANTHER" id="PTHR43566">
    <property type="entry name" value="CONSERVED PROTEIN"/>
    <property type="match status" value="1"/>
</dbReference>
<organism evidence="2 3">
    <name type="scientific">Collinsella intestinalis</name>
    <dbReference type="NCBI Taxonomy" id="147207"/>
    <lineage>
        <taxon>Bacteria</taxon>
        <taxon>Bacillati</taxon>
        <taxon>Actinomycetota</taxon>
        <taxon>Coriobacteriia</taxon>
        <taxon>Coriobacteriales</taxon>
        <taxon>Coriobacteriaceae</taxon>
        <taxon>Collinsella</taxon>
    </lineage>
</organism>
<name>A0A414FWF7_9ACTN</name>
<dbReference type="Pfam" id="PF13635">
    <property type="entry name" value="DUF4143"/>
    <property type="match status" value="1"/>
</dbReference>
<gene>
    <name evidence="2" type="ORF">DW787_05865</name>
</gene>
<evidence type="ECO:0000313" key="3">
    <source>
        <dbReference type="Proteomes" id="UP000286050"/>
    </source>
</evidence>
<reference evidence="2 3" key="1">
    <citation type="submission" date="2018-08" db="EMBL/GenBank/DDBJ databases">
        <title>A genome reference for cultivated species of the human gut microbiota.</title>
        <authorList>
            <person name="Zou Y."/>
            <person name="Xue W."/>
            <person name="Luo G."/>
        </authorList>
    </citation>
    <scope>NUCLEOTIDE SEQUENCE [LARGE SCALE GENOMIC DNA]</scope>
    <source>
        <strain evidence="2 3">AM30-5LB</strain>
    </source>
</reference>
<feature type="domain" description="DUF4143" evidence="1">
    <location>
        <begin position="210"/>
        <end position="367"/>
    </location>
</feature>